<protein>
    <submittedName>
        <fullName evidence="2">Uncharacterized protein</fullName>
    </submittedName>
</protein>
<proteinExistence type="predicted"/>
<organism evidence="2 3">
    <name type="scientific">Popillia japonica</name>
    <name type="common">Japanese beetle</name>
    <dbReference type="NCBI Taxonomy" id="7064"/>
    <lineage>
        <taxon>Eukaryota</taxon>
        <taxon>Metazoa</taxon>
        <taxon>Ecdysozoa</taxon>
        <taxon>Arthropoda</taxon>
        <taxon>Hexapoda</taxon>
        <taxon>Insecta</taxon>
        <taxon>Pterygota</taxon>
        <taxon>Neoptera</taxon>
        <taxon>Endopterygota</taxon>
        <taxon>Coleoptera</taxon>
        <taxon>Polyphaga</taxon>
        <taxon>Scarabaeiformia</taxon>
        <taxon>Scarabaeidae</taxon>
        <taxon>Rutelinae</taxon>
        <taxon>Popillia</taxon>
    </lineage>
</organism>
<keyword evidence="1" id="KW-0812">Transmembrane</keyword>
<gene>
    <name evidence="2" type="ORF">QE152_g32351</name>
</gene>
<sequence length="337" mass="37857">ERFLSRLQPEDLHEGRYGNENLLNESVVDLLRSMRYDDQPKKRIRRKKIAVEAGLSVKGIVTGSSSEEGEDTSIQYDDTDEDNEVEKLTEEDVAERMEDELDEVTAVDEEFELKPGSFNQNLRKDGSSYQNISSVNTIESVTRLATGQTITETLYVSARFAADDRFLFVFNQAEDYYPFSASIVISKLLALMAVCSVVYGFARDSDMTTQTIGAMITLCCCILGFNAARRESPQLLKTYGAIMIVLLILKCILVGILAASASNLTALTNRSLMSNERREQMKNALSSFFTVLWVMISIELVLAIVLVIAAFYFAAIIEREERMEELRSIDTCDNSKI</sequence>
<feature type="transmembrane region" description="Helical" evidence="1">
    <location>
        <begin position="284"/>
        <end position="317"/>
    </location>
</feature>
<keyword evidence="3" id="KW-1185">Reference proteome</keyword>
<comment type="caution">
    <text evidence="2">The sequence shown here is derived from an EMBL/GenBank/DDBJ whole genome shotgun (WGS) entry which is preliminary data.</text>
</comment>
<feature type="transmembrane region" description="Helical" evidence="1">
    <location>
        <begin position="207"/>
        <end position="228"/>
    </location>
</feature>
<name>A0AAW1IZK9_POPJA</name>
<dbReference type="AlphaFoldDB" id="A0AAW1IZK9"/>
<accession>A0AAW1IZK9</accession>
<feature type="transmembrane region" description="Helical" evidence="1">
    <location>
        <begin position="240"/>
        <end position="264"/>
    </location>
</feature>
<feature type="non-terminal residue" evidence="2">
    <location>
        <position position="1"/>
    </location>
</feature>
<evidence type="ECO:0000313" key="3">
    <source>
        <dbReference type="Proteomes" id="UP001458880"/>
    </source>
</evidence>
<keyword evidence="1" id="KW-0472">Membrane</keyword>
<keyword evidence="1" id="KW-1133">Transmembrane helix</keyword>
<dbReference type="EMBL" id="JASPKY010000471">
    <property type="protein sequence ID" value="KAK9695740.1"/>
    <property type="molecule type" value="Genomic_DNA"/>
</dbReference>
<reference evidence="2 3" key="1">
    <citation type="journal article" date="2024" name="BMC Genomics">
        <title>De novo assembly and annotation of Popillia japonica's genome with initial clues to its potential as an invasive pest.</title>
        <authorList>
            <person name="Cucini C."/>
            <person name="Boschi S."/>
            <person name="Funari R."/>
            <person name="Cardaioli E."/>
            <person name="Iannotti N."/>
            <person name="Marturano G."/>
            <person name="Paoli F."/>
            <person name="Bruttini M."/>
            <person name="Carapelli A."/>
            <person name="Frati F."/>
            <person name="Nardi F."/>
        </authorList>
    </citation>
    <scope>NUCLEOTIDE SEQUENCE [LARGE SCALE GENOMIC DNA]</scope>
    <source>
        <strain evidence="2">DMR45628</strain>
    </source>
</reference>
<dbReference type="Proteomes" id="UP001458880">
    <property type="component" value="Unassembled WGS sequence"/>
</dbReference>
<evidence type="ECO:0000313" key="2">
    <source>
        <dbReference type="EMBL" id="KAK9695740.1"/>
    </source>
</evidence>
<feature type="transmembrane region" description="Helical" evidence="1">
    <location>
        <begin position="176"/>
        <end position="201"/>
    </location>
</feature>
<evidence type="ECO:0000256" key="1">
    <source>
        <dbReference type="SAM" id="Phobius"/>
    </source>
</evidence>